<evidence type="ECO:0000313" key="2">
    <source>
        <dbReference type="EMBL" id="BDU63369.1"/>
    </source>
</evidence>
<organism evidence="2 3">
    <name type="scientific">Candidatus Borrelia fainii</name>
    <dbReference type="NCBI Taxonomy" id="2518322"/>
    <lineage>
        <taxon>Bacteria</taxon>
        <taxon>Pseudomonadati</taxon>
        <taxon>Spirochaetota</taxon>
        <taxon>Spirochaetia</taxon>
        <taxon>Spirochaetales</taxon>
        <taxon>Borreliaceae</taxon>
        <taxon>Borrelia</taxon>
    </lineage>
</organism>
<keyword evidence="3" id="KW-1185">Reference proteome</keyword>
<feature type="region of interest" description="Disordered" evidence="1">
    <location>
        <begin position="143"/>
        <end position="169"/>
    </location>
</feature>
<dbReference type="RefSeq" id="WP_281862227.1">
    <property type="nucleotide sequence ID" value="NZ_AP027071.1"/>
</dbReference>
<name>A0ABN6USK1_9SPIR</name>
<keyword evidence="2" id="KW-0614">Plasmid</keyword>
<dbReference type="PROSITE" id="PS51257">
    <property type="entry name" value="PROKAR_LIPOPROTEIN"/>
    <property type="match status" value="1"/>
</dbReference>
<accession>A0ABN6USK1</accession>
<gene>
    <name evidence="2" type="ORF">BOFE_09090</name>
</gene>
<sequence>MRNFSIIVLLLTTLTLSCKPYNYGSVQRTKSFVDSPLLRPDRVGQEVAVGGREIEKAVSRNLGVADVQRKDTADVKNGDVVARKARDVLQKAGNAIQRDVDGSVEGLKNDVIQNLKGAGVQVAVDGAKNGGAGVQVAVGSAENGDDRGQVAVGSAENGDDGGQEAGKVSQNLGDTGTHLNFDLGVENKGDISSSGMSTNYVTGHVTENRDSIDSITSTSSKLDTALQIAGASTSLSGYEGEVTTNTQDRTFVETGTQESKTQRYDFSSQDMKDKILGSVVSGSKDSESMMSLSSNASSEAKDKTVVLSYDVISKGNDVAVDLSSNETQMIDRLEKYLQSAIKINGISDSEQSKLESGRKKFFNWLKTSDTDASKRKALVQDLQKVFALIKEKSSNSVELQNWIEIIVYDIEDKSTIVDIGNDDELNSDQEIDFLIKNTLSSRNYSGFAVSLLFQSLADTLYDSENNHEKSEEQIFNDLRKVFSDSSTKSGGVLEFKSKIEAIN</sequence>
<evidence type="ECO:0000313" key="3">
    <source>
        <dbReference type="Proteomes" id="UP001317516"/>
    </source>
</evidence>
<evidence type="ECO:0000256" key="1">
    <source>
        <dbReference type="SAM" id="MobiDB-lite"/>
    </source>
</evidence>
<evidence type="ECO:0008006" key="4">
    <source>
        <dbReference type="Google" id="ProtNLM"/>
    </source>
</evidence>
<dbReference type="Proteomes" id="UP001317516">
    <property type="component" value="Plasmid p100"/>
</dbReference>
<proteinExistence type="predicted"/>
<dbReference type="EMBL" id="AP027071">
    <property type="protein sequence ID" value="BDU63369.1"/>
    <property type="molecule type" value="Genomic_DNA"/>
</dbReference>
<protein>
    <recommendedName>
        <fullName evidence="4">Immunogenic protein A</fullName>
    </recommendedName>
</protein>
<reference evidence="2 3" key="1">
    <citation type="submission" date="2022-11" db="EMBL/GenBank/DDBJ databases">
        <title>Genome sequence of clinical isolate of the human pathogenic Borrelia fainii.</title>
        <authorList>
            <person name="Itokawa K."/>
            <person name="Sato K."/>
            <person name="Qiu Y."/>
        </authorList>
    </citation>
    <scope>NUCLEOTIDE SEQUENCE [LARGE SCALE GENOMIC DNA]</scope>
    <source>
        <strain evidence="2 3">Qtaro</strain>
        <plasmid evidence="2 3">p100</plasmid>
    </source>
</reference>
<geneLocation type="plasmid" evidence="2 3">
    <name>p100</name>
</geneLocation>